<dbReference type="EMBL" id="FMAG01000014">
    <property type="protein sequence ID" value="SCB49810.1"/>
    <property type="molecule type" value="Genomic_DNA"/>
</dbReference>
<gene>
    <name evidence="2" type="ORF">GA0061103_0689</name>
</gene>
<evidence type="ECO:0000256" key="1">
    <source>
        <dbReference type="SAM" id="MobiDB-lite"/>
    </source>
</evidence>
<name>A0A1C3XBY6_9HYPH</name>
<proteinExistence type="predicted"/>
<evidence type="ECO:0000313" key="3">
    <source>
        <dbReference type="Proteomes" id="UP000199101"/>
    </source>
</evidence>
<protein>
    <submittedName>
        <fullName evidence="2">Uncharacterized protein</fullName>
    </submittedName>
</protein>
<dbReference type="Proteomes" id="UP000199101">
    <property type="component" value="Unassembled WGS sequence"/>
</dbReference>
<accession>A0A1C3XBY6</accession>
<sequence length="216" mass="23047">MPPAVAAGYFVAETAPVWGPALVNAATWIGGGILLAAGLSSDTPNADTQASAQTKADTATCATGNCPPEDKCKFDKYNKLKCGENQQKHHIIADYVIRAGKRLDDSLRLPNAPSLDDGPSICLDDTEHNSVHRQMDAAVKNLGPDATLGQVKDIAMAAIKKVKPECEGKMDDLKSQVDKAFEKMGDDAPVRHQKSPLPNQNQIDRLFGRGIGDGLE</sequence>
<dbReference type="OrthoDB" id="8852350at2"/>
<dbReference type="AlphaFoldDB" id="A0A1C3XBY6"/>
<reference evidence="3" key="1">
    <citation type="submission" date="2016-08" db="EMBL/GenBank/DDBJ databases">
        <authorList>
            <person name="Varghese N."/>
            <person name="Submissions Spin"/>
        </authorList>
    </citation>
    <scope>NUCLEOTIDE SEQUENCE [LARGE SCALE GENOMIC DNA]</scope>
    <source>
        <strain evidence="3">HAMBI 2975</strain>
    </source>
</reference>
<evidence type="ECO:0000313" key="2">
    <source>
        <dbReference type="EMBL" id="SCB49810.1"/>
    </source>
</evidence>
<dbReference type="RefSeq" id="WP_092719900.1">
    <property type="nucleotide sequence ID" value="NZ_FMAG01000014.1"/>
</dbReference>
<dbReference type="STRING" id="410764.GA0061103_0689"/>
<keyword evidence="3" id="KW-1185">Reference proteome</keyword>
<feature type="region of interest" description="Disordered" evidence="1">
    <location>
        <begin position="185"/>
        <end position="216"/>
    </location>
</feature>
<organism evidence="2 3">
    <name type="scientific">Rhizobium multihospitium</name>
    <dbReference type="NCBI Taxonomy" id="410764"/>
    <lineage>
        <taxon>Bacteria</taxon>
        <taxon>Pseudomonadati</taxon>
        <taxon>Pseudomonadota</taxon>
        <taxon>Alphaproteobacteria</taxon>
        <taxon>Hyphomicrobiales</taxon>
        <taxon>Rhizobiaceae</taxon>
        <taxon>Rhizobium/Agrobacterium group</taxon>
        <taxon>Rhizobium</taxon>
    </lineage>
</organism>